<feature type="domain" description="5'-Nucleotidase C-terminal" evidence="7">
    <location>
        <begin position="374"/>
        <end position="579"/>
    </location>
</feature>
<dbReference type="NCBIfam" id="NF006938">
    <property type="entry name" value="PRK09420.1"/>
    <property type="match status" value="1"/>
</dbReference>
<dbReference type="PRINTS" id="PR01607">
    <property type="entry name" value="APYRASEFAMLY"/>
</dbReference>
<dbReference type="Pfam" id="PF00149">
    <property type="entry name" value="Metallophos"/>
    <property type="match status" value="1"/>
</dbReference>
<dbReference type="InterPro" id="IPR008334">
    <property type="entry name" value="5'-Nucleotdase_C"/>
</dbReference>
<comment type="caution">
    <text evidence="8">The sequence shown here is derived from an EMBL/GenBank/DDBJ whole genome shotgun (WGS) entry which is preliminary data.</text>
</comment>
<evidence type="ECO:0000256" key="5">
    <source>
        <dbReference type="RuleBase" id="RU362119"/>
    </source>
</evidence>
<evidence type="ECO:0000256" key="3">
    <source>
        <dbReference type="ARBA" id="ARBA00022729"/>
    </source>
</evidence>
<evidence type="ECO:0000313" key="8">
    <source>
        <dbReference type="EMBL" id="PND37126.1"/>
    </source>
</evidence>
<dbReference type="GO" id="GO:0046872">
    <property type="term" value="F:metal ion binding"/>
    <property type="evidence" value="ECO:0007669"/>
    <property type="project" value="UniProtKB-KW"/>
</dbReference>
<dbReference type="InterPro" id="IPR036907">
    <property type="entry name" value="5'-Nucleotdase_C_sf"/>
</dbReference>
<keyword evidence="9" id="KW-1185">Reference proteome</keyword>
<dbReference type="AlphaFoldDB" id="A0A2N8KUJ5"/>
<keyword evidence="5" id="KW-0378">Hydrolase</keyword>
<evidence type="ECO:0000313" key="9">
    <source>
        <dbReference type="Proteomes" id="UP000235916"/>
    </source>
</evidence>
<evidence type="ECO:0000259" key="6">
    <source>
        <dbReference type="Pfam" id="PF00149"/>
    </source>
</evidence>
<evidence type="ECO:0000256" key="1">
    <source>
        <dbReference type="ARBA" id="ARBA00006654"/>
    </source>
</evidence>
<dbReference type="PANTHER" id="PTHR11575:SF6">
    <property type="entry name" value="2',3'-CYCLIC-NUCLEOTIDE 2'-PHOSPHODIESTERASE_3'-NUCLEOTIDASE"/>
    <property type="match status" value="1"/>
</dbReference>
<dbReference type="GO" id="GO:0016787">
    <property type="term" value="F:hydrolase activity"/>
    <property type="evidence" value="ECO:0007669"/>
    <property type="project" value="UniProtKB-KW"/>
</dbReference>
<keyword evidence="2" id="KW-0479">Metal-binding</keyword>
<dbReference type="InterPro" id="IPR004843">
    <property type="entry name" value="Calcineurin-like_PHP"/>
</dbReference>
<keyword evidence="3 5" id="KW-0732">Signal</keyword>
<comment type="similarity">
    <text evidence="1 5">Belongs to the 5'-nucleotidase family.</text>
</comment>
<dbReference type="CDD" id="cd07410">
    <property type="entry name" value="MPP_CpdB_N"/>
    <property type="match status" value="1"/>
</dbReference>
<dbReference type="Gene3D" id="3.60.21.10">
    <property type="match status" value="1"/>
</dbReference>
<protein>
    <submittedName>
        <fullName evidence="8">Bifunctional 2',3'-cyclic-nucleotide 2'-phosphodiesterase/3'-nucleotidase</fullName>
    </submittedName>
</protein>
<dbReference type="PANTHER" id="PTHR11575">
    <property type="entry name" value="5'-NUCLEOTIDASE-RELATED"/>
    <property type="match status" value="1"/>
</dbReference>
<dbReference type="InterPro" id="IPR041827">
    <property type="entry name" value="CpdB_N"/>
</dbReference>
<keyword evidence="4 5" id="KW-0547">Nucleotide-binding</keyword>
<dbReference type="GO" id="GO:0000166">
    <property type="term" value="F:nucleotide binding"/>
    <property type="evidence" value="ECO:0007669"/>
    <property type="project" value="UniProtKB-KW"/>
</dbReference>
<reference evidence="8 9" key="1">
    <citation type="submission" date="2018-01" db="EMBL/GenBank/DDBJ databases">
        <title>Draft genome sequence of Paucibacter aquatile CR182 isolated from freshwater of the Nakdong River.</title>
        <authorList>
            <person name="Choi A."/>
            <person name="Chung E.J."/>
        </authorList>
    </citation>
    <scope>NUCLEOTIDE SEQUENCE [LARGE SCALE GENOMIC DNA]</scope>
    <source>
        <strain evidence="8 9">CR182</strain>
    </source>
</reference>
<dbReference type="Gene3D" id="3.90.780.10">
    <property type="entry name" value="5'-Nucleotidase, C-terminal domain"/>
    <property type="match status" value="1"/>
</dbReference>
<dbReference type="GO" id="GO:0030288">
    <property type="term" value="C:outer membrane-bounded periplasmic space"/>
    <property type="evidence" value="ECO:0007669"/>
    <property type="project" value="TreeGrafter"/>
</dbReference>
<evidence type="ECO:0000256" key="2">
    <source>
        <dbReference type="ARBA" id="ARBA00022723"/>
    </source>
</evidence>
<dbReference type="InterPro" id="IPR006179">
    <property type="entry name" value="5_nucleotidase/apyrase"/>
</dbReference>
<feature type="domain" description="Calcineurin-like phosphoesterase" evidence="6">
    <location>
        <begin position="38"/>
        <end position="278"/>
    </location>
</feature>
<dbReference type="GO" id="GO:0009166">
    <property type="term" value="P:nucleotide catabolic process"/>
    <property type="evidence" value="ECO:0007669"/>
    <property type="project" value="InterPro"/>
</dbReference>
<evidence type="ECO:0000259" key="7">
    <source>
        <dbReference type="Pfam" id="PF02872"/>
    </source>
</evidence>
<dbReference type="SUPFAM" id="SSF55816">
    <property type="entry name" value="5'-nucleotidase (syn. UDP-sugar hydrolase), C-terminal domain"/>
    <property type="match status" value="1"/>
</dbReference>
<accession>A0A2N8KUJ5</accession>
<dbReference type="Proteomes" id="UP000235916">
    <property type="component" value="Unassembled WGS sequence"/>
</dbReference>
<dbReference type="SUPFAM" id="SSF56300">
    <property type="entry name" value="Metallo-dependent phosphatases"/>
    <property type="match status" value="1"/>
</dbReference>
<dbReference type="InterPro" id="IPR029052">
    <property type="entry name" value="Metallo-depent_PP-like"/>
</dbReference>
<sequence>MRRIASLALSSFVALGLAWSGPLQAAPATPSKPATLKLRLLQTSDLHMNLLNYDYYQDRETDDYGLAKTITLIQRARSEAPNHLLFDNGDLLQGNPLGDLVARIQPLREGDTHPAYKVLNLLGVDAANVGNHEFNYGLPFLRQALAGASFPYVSANVMERGVQGRLQHAFTPYVLLQRQFKDEAGRTQTLKIGVIGFVPPQIMQWDRRHLQGRVEARDIVETARALVPRMRAQGADLVVALAHSGFEKTEQGHLAENTVAELARVPGIDALLFGHAHAEFPSAQFAGYPGVDLVQGRIHGVPAAMPGRWGDHLAVVDLELQRQGRRWTVQHSRAELRPILDRASRRALVKADPMVAHVIAREHADTLQALRAPVAHSEVAIHSYFSQVQPSLAVDLVARAQLAYLERAVQGTALEGLPLLSAAAPFKAGGRQGWNFYTDIPPGPLAAKHVADLYLYPNQIKVLKVTGAELREWLEMSAGQFRQIDAAGPAEQELLDDDFRAYNFDSLYAAPLADGRPGLSYTINVRQPARYSAEGKLLQPQARRIGDLRYQGRPIEDQADFLVITNHYRASGGGGFPGLNASKVVIDAPDENREAVAAYLSGLGRLPADTAGAQALPAWRLLPVPGVQLKFRSGAAGAEHLKRADTAGIVLIERLPDGSAWYRLQP</sequence>
<evidence type="ECO:0000256" key="4">
    <source>
        <dbReference type="ARBA" id="ARBA00022741"/>
    </source>
</evidence>
<dbReference type="EMBL" id="POSP01000003">
    <property type="protein sequence ID" value="PND37126.1"/>
    <property type="molecule type" value="Genomic_DNA"/>
</dbReference>
<dbReference type="Pfam" id="PF02872">
    <property type="entry name" value="5_nucleotid_C"/>
    <property type="match status" value="1"/>
</dbReference>
<feature type="chain" id="PRO_5014489963" evidence="5">
    <location>
        <begin position="26"/>
        <end position="666"/>
    </location>
</feature>
<gene>
    <name evidence="8" type="ORF">C1O66_05950</name>
</gene>
<dbReference type="OrthoDB" id="9803927at2"/>
<feature type="signal peptide" evidence="5">
    <location>
        <begin position="1"/>
        <end position="25"/>
    </location>
</feature>
<proteinExistence type="inferred from homology"/>
<organism evidence="8 9">
    <name type="scientific">Kinneretia aquatilis</name>
    <dbReference type="NCBI Taxonomy" id="2070761"/>
    <lineage>
        <taxon>Bacteria</taxon>
        <taxon>Pseudomonadati</taxon>
        <taxon>Pseudomonadota</taxon>
        <taxon>Betaproteobacteria</taxon>
        <taxon>Burkholderiales</taxon>
        <taxon>Sphaerotilaceae</taxon>
        <taxon>Roseateles</taxon>
    </lineage>
</organism>
<name>A0A2N8KUJ5_9BURK</name>
<dbReference type="RefSeq" id="WP_102767043.1">
    <property type="nucleotide sequence ID" value="NZ_POSP01000003.1"/>
</dbReference>